<dbReference type="EMBL" id="JAVXUP010001365">
    <property type="protein sequence ID" value="KAK3012628.1"/>
    <property type="molecule type" value="Genomic_DNA"/>
</dbReference>
<organism evidence="4 5">
    <name type="scientific">Escallonia herrerae</name>
    <dbReference type="NCBI Taxonomy" id="1293975"/>
    <lineage>
        <taxon>Eukaryota</taxon>
        <taxon>Viridiplantae</taxon>
        <taxon>Streptophyta</taxon>
        <taxon>Embryophyta</taxon>
        <taxon>Tracheophyta</taxon>
        <taxon>Spermatophyta</taxon>
        <taxon>Magnoliopsida</taxon>
        <taxon>eudicotyledons</taxon>
        <taxon>Gunneridae</taxon>
        <taxon>Pentapetalae</taxon>
        <taxon>asterids</taxon>
        <taxon>campanulids</taxon>
        <taxon>Escalloniales</taxon>
        <taxon>Escalloniaceae</taxon>
        <taxon>Escallonia</taxon>
    </lineage>
</organism>
<evidence type="ECO:0000256" key="1">
    <source>
        <dbReference type="SAM" id="MobiDB-lite"/>
    </source>
</evidence>
<protein>
    <recommendedName>
        <fullName evidence="6">Retrotransposon gag domain-containing protein</fullName>
    </recommendedName>
</protein>
<dbReference type="PANTHER" id="PTHR33064:SF40">
    <property type="entry name" value="REVERSE TRANSCRIPTASE_RETROTRANSPOSON-DERIVED PROTEIN RNASE H-LIKE DOMAIN-CONTAINING PROTEIN"/>
    <property type="match status" value="1"/>
</dbReference>
<feature type="region of interest" description="Disordered" evidence="1">
    <location>
        <begin position="43"/>
        <end position="63"/>
    </location>
</feature>
<dbReference type="SUPFAM" id="SSF56672">
    <property type="entry name" value="DNA/RNA polymerases"/>
    <property type="match status" value="1"/>
</dbReference>
<dbReference type="InterPro" id="IPR051320">
    <property type="entry name" value="Viral_Replic_Matur_Polypro"/>
</dbReference>
<dbReference type="Gene3D" id="3.30.70.270">
    <property type="match status" value="1"/>
</dbReference>
<dbReference type="AlphaFoldDB" id="A0AA89ASG7"/>
<evidence type="ECO:0000259" key="2">
    <source>
        <dbReference type="Pfam" id="PF03732"/>
    </source>
</evidence>
<keyword evidence="5" id="KW-1185">Reference proteome</keyword>
<feature type="domain" description="Retrotransposon gag" evidence="2">
    <location>
        <begin position="208"/>
        <end position="281"/>
    </location>
</feature>
<proteinExistence type="predicted"/>
<feature type="compositionally biased region" description="Pro residues" evidence="1">
    <location>
        <begin position="386"/>
        <end position="438"/>
    </location>
</feature>
<dbReference type="InterPro" id="IPR043502">
    <property type="entry name" value="DNA/RNA_pol_sf"/>
</dbReference>
<evidence type="ECO:0000259" key="3">
    <source>
        <dbReference type="Pfam" id="PF17919"/>
    </source>
</evidence>
<dbReference type="InterPro" id="IPR041577">
    <property type="entry name" value="RT_RNaseH_2"/>
</dbReference>
<gene>
    <name evidence="4" type="ORF">RJ639_009898</name>
</gene>
<dbReference type="Proteomes" id="UP001188597">
    <property type="component" value="Unassembled WGS sequence"/>
</dbReference>
<evidence type="ECO:0008006" key="6">
    <source>
        <dbReference type="Google" id="ProtNLM"/>
    </source>
</evidence>
<reference evidence="4" key="1">
    <citation type="submission" date="2022-12" db="EMBL/GenBank/DDBJ databases">
        <title>Draft genome assemblies for two species of Escallonia (Escalloniales).</title>
        <authorList>
            <person name="Chanderbali A."/>
            <person name="Dervinis C."/>
            <person name="Anghel I."/>
            <person name="Soltis D."/>
            <person name="Soltis P."/>
            <person name="Zapata F."/>
        </authorList>
    </citation>
    <scope>NUCLEOTIDE SEQUENCE</scope>
    <source>
        <strain evidence="4">UCBG64.0493</strain>
        <tissue evidence="4">Leaf</tissue>
    </source>
</reference>
<evidence type="ECO:0000313" key="4">
    <source>
        <dbReference type="EMBL" id="KAK3012628.1"/>
    </source>
</evidence>
<accession>A0AA89ASG7</accession>
<evidence type="ECO:0000313" key="5">
    <source>
        <dbReference type="Proteomes" id="UP001188597"/>
    </source>
</evidence>
<feature type="compositionally biased region" description="Pro residues" evidence="1">
    <location>
        <begin position="351"/>
        <end position="361"/>
    </location>
</feature>
<feature type="domain" description="Reverse transcriptase/retrotransposon-derived protein RNase H-like" evidence="3">
    <location>
        <begin position="300"/>
        <end position="347"/>
    </location>
</feature>
<sequence length="457" mass="51040">MLRTGHQLAEEGEALVQLHLLPLEHHLPSVPIALENVVLERGRDPLPPAGGKKGGRGQSKSRDAIASLDGSTCVLEEVMGDVKDRLSFVEQNHQTLEDHVLEELESLKKVVTGQDELRTRFMELFANLQEQLDVVKVGVEETRQETAICKRAIAGGAIITPSPRVDVPKPKEFGGKRDAKELDNFIWHMERYFEGASIMDKKAKVRTATLYLTDTATLWWRRKHNDIEKGLCAIDTWDVFKKEIKRQFYPENVTYEARKKLRELKHKSSITNYYRQFIKDYSTKGASLMDLLKKGKTSEWSKRCQTAFEGLKEAVMEEPVLAFPDHTKVFEVQTDASDFAIGAKMLGHNPCDPPAKAPPEFTPKVPEFRPSKLPEMPQRPNVPDFDPIPPKKTAAPPPLSPGPVPDFPGLPVPSPPGPDMPRPPSPQPGPDVPRPPMPQVAWSRHASSPAHAFADGP</sequence>
<dbReference type="Pfam" id="PF17919">
    <property type="entry name" value="RT_RNaseH_2"/>
    <property type="match status" value="1"/>
</dbReference>
<dbReference type="Pfam" id="PF03732">
    <property type="entry name" value="Retrotrans_gag"/>
    <property type="match status" value="1"/>
</dbReference>
<comment type="caution">
    <text evidence="4">The sequence shown here is derived from an EMBL/GenBank/DDBJ whole genome shotgun (WGS) entry which is preliminary data.</text>
</comment>
<name>A0AA89ASG7_9ASTE</name>
<dbReference type="InterPro" id="IPR043128">
    <property type="entry name" value="Rev_trsase/Diguanyl_cyclase"/>
</dbReference>
<feature type="region of interest" description="Disordered" evidence="1">
    <location>
        <begin position="350"/>
        <end position="457"/>
    </location>
</feature>
<dbReference type="InterPro" id="IPR005162">
    <property type="entry name" value="Retrotrans_gag_dom"/>
</dbReference>
<dbReference type="PANTHER" id="PTHR33064">
    <property type="entry name" value="POL PROTEIN"/>
    <property type="match status" value="1"/>
</dbReference>